<sequence length="239" mass="27154">MKNTAFLLLVSLILISCNKTTKEKVIDKSKTNTDTLTINKTKKTNDTIQKHQTFNDTIDDLNENLKLFVPKDYSVISIESGNLNLDEFTDAILVIRKNSEETTSNMDGGKPDKRPLLILLGQKDGTYKLAYKNDNAVYCIDCGGLFGDPFTGIAIKNGYFSVEHGVSGGHHWEDIITFKYNKAKDNWFLYKTHYVNYKLNDGNDENADALVADYDKLQTVKDFGEIPFQKFNIYNEKGY</sequence>
<keyword evidence="2" id="KW-1185">Reference proteome</keyword>
<accession>A0A9X3BY10</accession>
<evidence type="ECO:0000313" key="2">
    <source>
        <dbReference type="Proteomes" id="UP001151079"/>
    </source>
</evidence>
<protein>
    <recommendedName>
        <fullName evidence="3">Lipoprotein</fullName>
    </recommendedName>
</protein>
<reference evidence="1" key="1">
    <citation type="submission" date="2022-10" db="EMBL/GenBank/DDBJ databases">
        <title>Two novel species of Flavobacterium.</title>
        <authorList>
            <person name="Liu Q."/>
            <person name="Xin Y.-H."/>
        </authorList>
    </citation>
    <scope>NUCLEOTIDE SEQUENCE</scope>
    <source>
        <strain evidence="1">LS1R49</strain>
    </source>
</reference>
<dbReference type="Proteomes" id="UP001151079">
    <property type="component" value="Unassembled WGS sequence"/>
</dbReference>
<proteinExistence type="predicted"/>
<organism evidence="1 2">
    <name type="scientific">Flavobacterium shii</name>
    <dbReference type="NCBI Taxonomy" id="2987687"/>
    <lineage>
        <taxon>Bacteria</taxon>
        <taxon>Pseudomonadati</taxon>
        <taxon>Bacteroidota</taxon>
        <taxon>Flavobacteriia</taxon>
        <taxon>Flavobacteriales</taxon>
        <taxon>Flavobacteriaceae</taxon>
        <taxon>Flavobacterium</taxon>
    </lineage>
</organism>
<comment type="caution">
    <text evidence="1">The sequence shown here is derived from an EMBL/GenBank/DDBJ whole genome shotgun (WGS) entry which is preliminary data.</text>
</comment>
<dbReference type="EMBL" id="JAOZEW010000010">
    <property type="protein sequence ID" value="MCV9928090.1"/>
    <property type="molecule type" value="Genomic_DNA"/>
</dbReference>
<gene>
    <name evidence="1" type="ORF">OIU83_10525</name>
</gene>
<evidence type="ECO:0000313" key="1">
    <source>
        <dbReference type="EMBL" id="MCV9928090.1"/>
    </source>
</evidence>
<evidence type="ECO:0008006" key="3">
    <source>
        <dbReference type="Google" id="ProtNLM"/>
    </source>
</evidence>
<dbReference type="PROSITE" id="PS51257">
    <property type="entry name" value="PROKAR_LIPOPROTEIN"/>
    <property type="match status" value="1"/>
</dbReference>
<dbReference type="RefSeq" id="WP_264206216.1">
    <property type="nucleotide sequence ID" value="NZ_JAOZEW010000010.1"/>
</dbReference>
<dbReference type="AlphaFoldDB" id="A0A9X3BY10"/>
<name>A0A9X3BY10_9FLAO</name>